<evidence type="ECO:0000313" key="3">
    <source>
        <dbReference type="Proteomes" id="UP000188729"/>
    </source>
</evidence>
<sequence length="94" mass="10064">MTLLTLILCIIAFALFGLSTHAHHRRWFGGTITSAGKGVLRGPAWLALALGFVCAVAASGWVFGPILWMGMVMLGAGCVFLFLNLAPGRFERSK</sequence>
<dbReference type="EMBL" id="MPSB01000012">
    <property type="protein sequence ID" value="ONF95354.1"/>
    <property type="molecule type" value="Genomic_DNA"/>
</dbReference>
<comment type="caution">
    <text evidence="2">The sequence shown here is derived from an EMBL/GenBank/DDBJ whole genome shotgun (WGS) entry which is preliminary data.</text>
</comment>
<dbReference type="Pfam" id="PF11804">
    <property type="entry name" value="DUF3325"/>
    <property type="match status" value="1"/>
</dbReference>
<organism evidence="2 3">
    <name type="scientific">Sphingomonas jeddahensis</name>
    <dbReference type="NCBI Taxonomy" id="1915074"/>
    <lineage>
        <taxon>Bacteria</taxon>
        <taxon>Pseudomonadati</taxon>
        <taxon>Pseudomonadota</taxon>
        <taxon>Alphaproteobacteria</taxon>
        <taxon>Sphingomonadales</taxon>
        <taxon>Sphingomonadaceae</taxon>
        <taxon>Sphingomonas</taxon>
    </lineage>
</organism>
<protein>
    <recommendedName>
        <fullName evidence="4">DUF3325 domain-containing protein</fullName>
    </recommendedName>
</protein>
<reference evidence="2 3" key="1">
    <citation type="submission" date="2016-11" db="EMBL/GenBank/DDBJ databases">
        <title>Genome sequence of Sphingomonas jeddahensis G39.</title>
        <authorList>
            <person name="Poehlein A."/>
            <person name="Wuebbeler J.H."/>
            <person name="Steinbuechel A."/>
            <person name="Daniel R."/>
        </authorList>
    </citation>
    <scope>NUCLEOTIDE SEQUENCE [LARGE SCALE GENOMIC DNA]</scope>
    <source>
        <strain evidence="2 3">G39</strain>
    </source>
</reference>
<dbReference type="AlphaFoldDB" id="A0A1V2ET90"/>
<feature type="transmembrane region" description="Helical" evidence="1">
    <location>
        <begin position="66"/>
        <end position="86"/>
    </location>
</feature>
<evidence type="ECO:0000313" key="2">
    <source>
        <dbReference type="EMBL" id="ONF95354.1"/>
    </source>
</evidence>
<accession>A0A1V2ET90</accession>
<proteinExistence type="predicted"/>
<dbReference type="Proteomes" id="UP000188729">
    <property type="component" value="Unassembled WGS sequence"/>
</dbReference>
<keyword evidence="1" id="KW-1133">Transmembrane helix</keyword>
<keyword evidence="3" id="KW-1185">Reference proteome</keyword>
<evidence type="ECO:0000256" key="1">
    <source>
        <dbReference type="SAM" id="Phobius"/>
    </source>
</evidence>
<dbReference type="RefSeq" id="WP_076745220.1">
    <property type="nucleotide sequence ID" value="NZ_MPSB01000012.1"/>
</dbReference>
<dbReference type="STRING" id="1915074.SPHI_24460"/>
<keyword evidence="1" id="KW-0812">Transmembrane</keyword>
<feature type="transmembrane region" description="Helical" evidence="1">
    <location>
        <begin position="38"/>
        <end position="59"/>
    </location>
</feature>
<keyword evidence="1" id="KW-0472">Membrane</keyword>
<dbReference type="InterPro" id="IPR021762">
    <property type="entry name" value="DUF3325"/>
</dbReference>
<dbReference type="OrthoDB" id="7583164at2"/>
<name>A0A1V2ET90_9SPHN</name>
<gene>
    <name evidence="2" type="ORF">SPHI_24460</name>
</gene>
<evidence type="ECO:0008006" key="4">
    <source>
        <dbReference type="Google" id="ProtNLM"/>
    </source>
</evidence>